<dbReference type="Pfam" id="PF00581">
    <property type="entry name" value="Rhodanese"/>
    <property type="match status" value="1"/>
</dbReference>
<reference evidence="2" key="1">
    <citation type="submission" date="2019-11" db="EMBL/GenBank/DDBJ databases">
        <authorList>
            <person name="Kojima H."/>
        </authorList>
    </citation>
    <scope>NUCLEOTIDE SEQUENCE</scope>
    <source>
        <strain evidence="2">H1576</strain>
    </source>
</reference>
<protein>
    <submittedName>
        <fullName evidence="2">Rhodanese-like domain-containing protein</fullName>
    </submittedName>
</protein>
<dbReference type="KEGG" id="saqt:GJV85_04450"/>
<keyword evidence="3" id="KW-1185">Reference proteome</keyword>
<dbReference type="CDD" id="cd00158">
    <property type="entry name" value="RHOD"/>
    <property type="match status" value="1"/>
</dbReference>
<accession>A0A975AZD3</accession>
<dbReference type="Gene3D" id="3.40.250.10">
    <property type="entry name" value="Rhodanese-like domain"/>
    <property type="match status" value="1"/>
</dbReference>
<reference evidence="2" key="2">
    <citation type="submission" date="2021-04" db="EMBL/GenBank/DDBJ databases">
        <title>Isolation and characterization of a novel species of the genus Sulfurimonas.</title>
        <authorList>
            <person name="Fukui M."/>
        </authorList>
    </citation>
    <scope>NUCLEOTIDE SEQUENCE</scope>
    <source>
        <strain evidence="2">H1576</strain>
    </source>
</reference>
<dbReference type="InterPro" id="IPR001763">
    <property type="entry name" value="Rhodanese-like_dom"/>
</dbReference>
<dbReference type="InterPro" id="IPR036873">
    <property type="entry name" value="Rhodanese-like_dom_sf"/>
</dbReference>
<feature type="domain" description="Rhodanese" evidence="1">
    <location>
        <begin position="29"/>
        <end position="127"/>
    </location>
</feature>
<dbReference type="PROSITE" id="PS50206">
    <property type="entry name" value="RHODANESE_3"/>
    <property type="match status" value="1"/>
</dbReference>
<organism evidence="2 3">
    <name type="scientific">Sulfurimonas aquatica</name>
    <dbReference type="NCBI Taxonomy" id="2672570"/>
    <lineage>
        <taxon>Bacteria</taxon>
        <taxon>Pseudomonadati</taxon>
        <taxon>Campylobacterota</taxon>
        <taxon>Epsilonproteobacteria</taxon>
        <taxon>Campylobacterales</taxon>
        <taxon>Sulfurimonadaceae</taxon>
        <taxon>Sulfurimonas</taxon>
    </lineage>
</organism>
<evidence type="ECO:0000313" key="3">
    <source>
        <dbReference type="Proteomes" id="UP000671852"/>
    </source>
</evidence>
<sequence length="131" mass="14808">MQKIVLLLILFSISLFAEIKNSYISQEMIDSGIKIVDIRTPGEWKEMGLIEGSIPIMFFNEKGNYDVEGFLHVLNTKIDTSKTFALICHVGSRTAIVADFLSNEMKYNVINLLGGIEYATKELKIKTVPYK</sequence>
<evidence type="ECO:0000313" key="2">
    <source>
        <dbReference type="EMBL" id="QSZ41386.1"/>
    </source>
</evidence>
<dbReference type="RefSeq" id="WP_207562666.1">
    <property type="nucleotide sequence ID" value="NZ_CP046072.1"/>
</dbReference>
<name>A0A975AZD3_9BACT</name>
<dbReference type="SUPFAM" id="SSF52821">
    <property type="entry name" value="Rhodanese/Cell cycle control phosphatase"/>
    <property type="match status" value="1"/>
</dbReference>
<proteinExistence type="predicted"/>
<evidence type="ECO:0000259" key="1">
    <source>
        <dbReference type="PROSITE" id="PS50206"/>
    </source>
</evidence>
<dbReference type="EMBL" id="CP046072">
    <property type="protein sequence ID" value="QSZ41386.1"/>
    <property type="molecule type" value="Genomic_DNA"/>
</dbReference>
<gene>
    <name evidence="2" type="ORF">GJV85_04450</name>
</gene>
<dbReference type="AlphaFoldDB" id="A0A975AZD3"/>
<dbReference type="Proteomes" id="UP000671852">
    <property type="component" value="Chromosome"/>
</dbReference>